<keyword evidence="1" id="KW-0472">Membrane</keyword>
<feature type="transmembrane region" description="Helical" evidence="1">
    <location>
        <begin position="73"/>
        <end position="101"/>
    </location>
</feature>
<name>A0ABV2XH99_9NOCA</name>
<gene>
    <name evidence="2" type="ORF">ABZ507_26035</name>
</gene>
<keyword evidence="3" id="KW-1185">Reference proteome</keyword>
<keyword evidence="1" id="KW-1133">Transmembrane helix</keyword>
<organism evidence="2 3">
    <name type="scientific">Nocardia niwae</name>
    <dbReference type="NCBI Taxonomy" id="626084"/>
    <lineage>
        <taxon>Bacteria</taxon>
        <taxon>Bacillati</taxon>
        <taxon>Actinomycetota</taxon>
        <taxon>Actinomycetes</taxon>
        <taxon>Mycobacteriales</taxon>
        <taxon>Nocardiaceae</taxon>
        <taxon>Nocardia</taxon>
    </lineage>
</organism>
<dbReference type="EMBL" id="JBEYBR010000081">
    <property type="protein sequence ID" value="MEU2125278.1"/>
    <property type="molecule type" value="Genomic_DNA"/>
</dbReference>
<protein>
    <recommendedName>
        <fullName evidence="4">Integral membrane protein</fullName>
    </recommendedName>
</protein>
<dbReference type="RefSeq" id="WP_357802392.1">
    <property type="nucleotide sequence ID" value="NZ_JBEYBM010000002.1"/>
</dbReference>
<evidence type="ECO:0000313" key="2">
    <source>
        <dbReference type="EMBL" id="MEU2125278.1"/>
    </source>
</evidence>
<dbReference type="Proteomes" id="UP001550535">
    <property type="component" value="Unassembled WGS sequence"/>
</dbReference>
<comment type="caution">
    <text evidence="2">The sequence shown here is derived from an EMBL/GenBank/DDBJ whole genome shotgun (WGS) entry which is preliminary data.</text>
</comment>
<keyword evidence="1" id="KW-0812">Transmembrane</keyword>
<feature type="transmembrane region" description="Helical" evidence="1">
    <location>
        <begin position="107"/>
        <end position="132"/>
    </location>
</feature>
<sequence length="141" mass="15100">MIHTGPPQSWPPYGTPQGFAPPAGQRSVRTWDVVLAVVLYCVAAVLGLAAAYFTLFFAFATDPCGADNCRTDYLGWAFAVSWGGTALAITGMSGMLILAAVKRWYLWYWPVLAMMLIAASFAGGVALASQIYTGSRDALRP</sequence>
<feature type="transmembrane region" description="Helical" evidence="1">
    <location>
        <begin position="33"/>
        <end position="61"/>
    </location>
</feature>
<proteinExistence type="predicted"/>
<evidence type="ECO:0008006" key="4">
    <source>
        <dbReference type="Google" id="ProtNLM"/>
    </source>
</evidence>
<evidence type="ECO:0000256" key="1">
    <source>
        <dbReference type="SAM" id="Phobius"/>
    </source>
</evidence>
<accession>A0ABV2XH99</accession>
<reference evidence="2 3" key="1">
    <citation type="submission" date="2024-06" db="EMBL/GenBank/DDBJ databases">
        <title>The Natural Products Discovery Center: Release of the First 8490 Sequenced Strains for Exploring Actinobacteria Biosynthetic Diversity.</title>
        <authorList>
            <person name="Kalkreuter E."/>
            <person name="Kautsar S.A."/>
            <person name="Yang D."/>
            <person name="Bader C.D."/>
            <person name="Teijaro C.N."/>
            <person name="Fluegel L."/>
            <person name="Davis C.M."/>
            <person name="Simpson J.R."/>
            <person name="Lauterbach L."/>
            <person name="Steele A.D."/>
            <person name="Gui C."/>
            <person name="Meng S."/>
            <person name="Li G."/>
            <person name="Viehrig K."/>
            <person name="Ye F."/>
            <person name="Su P."/>
            <person name="Kiefer A.F."/>
            <person name="Nichols A."/>
            <person name="Cepeda A.J."/>
            <person name="Yan W."/>
            <person name="Fan B."/>
            <person name="Jiang Y."/>
            <person name="Adhikari A."/>
            <person name="Zheng C.-J."/>
            <person name="Schuster L."/>
            <person name="Cowan T.M."/>
            <person name="Smanski M.J."/>
            <person name="Chevrette M.G."/>
            <person name="De Carvalho L.P.S."/>
            <person name="Shen B."/>
        </authorList>
    </citation>
    <scope>NUCLEOTIDE SEQUENCE [LARGE SCALE GENOMIC DNA]</scope>
    <source>
        <strain evidence="2 3">NPDC019434</strain>
    </source>
</reference>
<evidence type="ECO:0000313" key="3">
    <source>
        <dbReference type="Proteomes" id="UP001550535"/>
    </source>
</evidence>